<proteinExistence type="predicted"/>
<name>A0A433NPZ8_CHLFR</name>
<dbReference type="EMBL" id="RSCJ01000002">
    <property type="protein sequence ID" value="RUR85873.1"/>
    <property type="molecule type" value="Genomic_DNA"/>
</dbReference>
<dbReference type="STRING" id="211165.GCA_000317285_05948"/>
<evidence type="ECO:0000313" key="1">
    <source>
        <dbReference type="EMBL" id="RUR85873.1"/>
    </source>
</evidence>
<dbReference type="PANTHER" id="PTHR35690">
    <property type="entry name" value="OS01G0363500 PROTEIN"/>
    <property type="match status" value="1"/>
</dbReference>
<dbReference type="RefSeq" id="WP_016877955.1">
    <property type="nucleotide sequence ID" value="NZ_CP170746.1"/>
</dbReference>
<keyword evidence="2" id="KW-1185">Reference proteome</keyword>
<dbReference type="Proteomes" id="UP000268857">
    <property type="component" value="Unassembled WGS sequence"/>
</dbReference>
<reference evidence="1 2" key="1">
    <citation type="journal article" date="2019" name="Genome Biol. Evol.">
        <title>Day and night: Metabolic profiles and evolutionary relationships of six axenic non-marine cyanobacteria.</title>
        <authorList>
            <person name="Will S.E."/>
            <person name="Henke P."/>
            <person name="Boedeker C."/>
            <person name="Huang S."/>
            <person name="Brinkmann H."/>
            <person name="Rohde M."/>
            <person name="Jarek M."/>
            <person name="Friedl T."/>
            <person name="Seufert S."/>
            <person name="Schumacher M."/>
            <person name="Overmann J."/>
            <person name="Neumann-Schaal M."/>
            <person name="Petersen J."/>
        </authorList>
    </citation>
    <scope>NUCLEOTIDE SEQUENCE [LARGE SCALE GENOMIC DNA]</scope>
    <source>
        <strain evidence="1 2">PCC 6912</strain>
    </source>
</reference>
<dbReference type="AlphaFoldDB" id="A0A433NPZ8"/>
<evidence type="ECO:0008006" key="3">
    <source>
        <dbReference type="Google" id="ProtNLM"/>
    </source>
</evidence>
<organism evidence="1 2">
    <name type="scientific">Chlorogloeopsis fritschii PCC 6912</name>
    <dbReference type="NCBI Taxonomy" id="211165"/>
    <lineage>
        <taxon>Bacteria</taxon>
        <taxon>Bacillati</taxon>
        <taxon>Cyanobacteriota</taxon>
        <taxon>Cyanophyceae</taxon>
        <taxon>Nostocales</taxon>
        <taxon>Chlorogloeopsidaceae</taxon>
        <taxon>Chlorogloeopsis</taxon>
    </lineage>
</organism>
<protein>
    <recommendedName>
        <fullName evidence="3">Plastid lipid-associated protein/fibrillin conserved domain-containing protein</fullName>
    </recommendedName>
</protein>
<dbReference type="PANTHER" id="PTHR35690:SF1">
    <property type="entry name" value="OS01G0363500 PROTEIN"/>
    <property type="match status" value="1"/>
</dbReference>
<sequence length="222" mass="24718">MNVRIYRKYKLNAFMTADLTSLTFSNYLAVLAQAANAYRGEYNERPSTTVVVDALLQAEKAAKQQRLTYPFASLLGQWRLCFATGTRKVRKRGGIILGKGFYWPKFTPAFIAFSAATPITEEIPAKGEINNQIQLGPGLLKLTGPAQYLGKKNLLAFDFTHMQVSLFNRVVYSGQIRGKAQTGNFYNQSIAKLPFFAFFAVAEDLIAARGRGGGLALWIREK</sequence>
<evidence type="ECO:0000313" key="2">
    <source>
        <dbReference type="Proteomes" id="UP000268857"/>
    </source>
</evidence>
<gene>
    <name evidence="1" type="ORF">PCC6912_06980</name>
</gene>
<comment type="caution">
    <text evidence="1">The sequence shown here is derived from an EMBL/GenBank/DDBJ whole genome shotgun (WGS) entry which is preliminary data.</text>
</comment>
<accession>A0A433NPZ8</accession>